<evidence type="ECO:0000256" key="8">
    <source>
        <dbReference type="ARBA" id="ARBA00023077"/>
    </source>
</evidence>
<proteinExistence type="inferred from homology"/>
<reference evidence="15 16" key="1">
    <citation type="submission" date="2024-06" db="EMBL/GenBank/DDBJ databases">
        <title>Genomic Encyclopedia of Type Strains, Phase IV (KMG-IV): sequencing the most valuable type-strain genomes for metagenomic binning, comparative biology and taxonomic classification.</title>
        <authorList>
            <person name="Goeker M."/>
        </authorList>
    </citation>
    <scope>NUCLEOTIDE SEQUENCE [LARGE SCALE GENOMIC DNA]</scope>
    <source>
        <strain evidence="15 16">DSM 29388</strain>
    </source>
</reference>
<dbReference type="InterPro" id="IPR012910">
    <property type="entry name" value="Plug_dom"/>
</dbReference>
<dbReference type="InterPro" id="IPR000531">
    <property type="entry name" value="Beta-barrel_TonB"/>
</dbReference>
<keyword evidence="15" id="KW-0675">Receptor</keyword>
<accession>A0ABV2LWP4</accession>
<evidence type="ECO:0000256" key="5">
    <source>
        <dbReference type="ARBA" id="ARBA00022692"/>
    </source>
</evidence>
<dbReference type="SUPFAM" id="SSF56935">
    <property type="entry name" value="Porins"/>
    <property type="match status" value="1"/>
</dbReference>
<feature type="domain" description="TonB-dependent receptor-like beta-barrel" evidence="13">
    <location>
        <begin position="220"/>
        <end position="646"/>
    </location>
</feature>
<organism evidence="15 16">
    <name type="scientific">Moheibacter stercoris</name>
    <dbReference type="NCBI Taxonomy" id="1628251"/>
    <lineage>
        <taxon>Bacteria</taxon>
        <taxon>Pseudomonadati</taxon>
        <taxon>Bacteroidota</taxon>
        <taxon>Flavobacteriia</taxon>
        <taxon>Flavobacteriales</taxon>
        <taxon>Weeksellaceae</taxon>
        <taxon>Moheibacter</taxon>
    </lineage>
</organism>
<evidence type="ECO:0000259" key="14">
    <source>
        <dbReference type="Pfam" id="PF07715"/>
    </source>
</evidence>
<dbReference type="Pfam" id="PF07715">
    <property type="entry name" value="Plug"/>
    <property type="match status" value="1"/>
</dbReference>
<protein>
    <submittedName>
        <fullName evidence="15">Iron complex outermembrane receptor protein</fullName>
    </submittedName>
</protein>
<comment type="caution">
    <text evidence="15">The sequence shown here is derived from an EMBL/GenBank/DDBJ whole genome shotgun (WGS) entry which is preliminary data.</text>
</comment>
<evidence type="ECO:0000256" key="3">
    <source>
        <dbReference type="ARBA" id="ARBA00022452"/>
    </source>
</evidence>
<sequence>MKNWRLILLFTVIPILVFSQENDSLSIDLPQLTLTKFLVEEEILQAPMSISVLDEHTLLSNNASDVSLIVNQSSGVFMQSGSINTNRISIRGMGARTPYGTNKIRGFYGNIPLTSVDSETTIEDLDLEQISQIEIIKGPMSSIYGAGLGGAIILQPISTKKNGISWQFGTTVGSFELLKNNAHFAWVGEKSSIQYAYSRIQLDGFRENSNYFREGHTLSGNLFQNEKHQLRYLFNQTYLKSYIPSSINQTDFEENPHLAAANWREAKGFEQYHNWMLGLDHSWKLNSNFTLNSAIFGATKDAYEPRPFDILDQSTQSLGGRFSLQGNQFLKLPIQLNIGAEYFYDQYEGETFENLYTSNNGEGSLQGNPLVKTNQDRSFIQFFAHFKIPIFEKWFVQAGLNYNQTQLEFQSGPSSEIRENSKKKYDPIFSPQLSLLYHPNRFQSAYFSYSRGYSFPSIEEILDETGRLNPEIRPEIGDNFELGYKIARPKWQLELAIYQMNVKNLLVSDRVAEDQYVGVNAGETLHQGIEIAGNYRFRLGQNWTFIPRFAASIGRYEFKEFLHNDENFSGNQLTGVPANLVSSGFRLEMPFGFSWTGDYQFVDQFPINDANTVFNESFQLVHSKLNWENEFLDKIFVGLSFGVNNLTNTKYASMVLVNATAFGNALPRYYYPGNPRNFYGQIRLKFSL</sequence>
<evidence type="ECO:0000256" key="4">
    <source>
        <dbReference type="ARBA" id="ARBA00022496"/>
    </source>
</evidence>
<dbReference type="Pfam" id="PF00593">
    <property type="entry name" value="TonB_dep_Rec_b-barrel"/>
    <property type="match status" value="1"/>
</dbReference>
<evidence type="ECO:0000256" key="12">
    <source>
        <dbReference type="RuleBase" id="RU003357"/>
    </source>
</evidence>
<comment type="subcellular location">
    <subcellularLocation>
        <location evidence="1 11">Cell outer membrane</location>
        <topology evidence="1 11">Multi-pass membrane protein</topology>
    </subcellularLocation>
</comment>
<keyword evidence="16" id="KW-1185">Reference proteome</keyword>
<evidence type="ECO:0000256" key="9">
    <source>
        <dbReference type="ARBA" id="ARBA00023136"/>
    </source>
</evidence>
<evidence type="ECO:0000256" key="10">
    <source>
        <dbReference type="ARBA" id="ARBA00023237"/>
    </source>
</evidence>
<gene>
    <name evidence="15" type="ORF">ABID46_002567</name>
</gene>
<dbReference type="EMBL" id="JBEPMO010000025">
    <property type="protein sequence ID" value="MET3732975.1"/>
    <property type="molecule type" value="Genomic_DNA"/>
</dbReference>
<keyword evidence="7" id="KW-0406">Ion transport</keyword>
<keyword evidence="3 11" id="KW-1134">Transmembrane beta strand</keyword>
<keyword evidence="8 12" id="KW-0798">TonB box</keyword>
<evidence type="ECO:0000256" key="2">
    <source>
        <dbReference type="ARBA" id="ARBA00022448"/>
    </source>
</evidence>
<evidence type="ECO:0000259" key="13">
    <source>
        <dbReference type="Pfam" id="PF00593"/>
    </source>
</evidence>
<evidence type="ECO:0000256" key="1">
    <source>
        <dbReference type="ARBA" id="ARBA00004571"/>
    </source>
</evidence>
<dbReference type="PANTHER" id="PTHR32552:SF81">
    <property type="entry name" value="TONB-DEPENDENT OUTER MEMBRANE RECEPTOR"/>
    <property type="match status" value="1"/>
</dbReference>
<keyword evidence="4" id="KW-0410">Iron transport</keyword>
<dbReference type="RefSeq" id="WP_354510699.1">
    <property type="nucleotide sequence ID" value="NZ_JBEPMO010000025.1"/>
</dbReference>
<keyword evidence="2 11" id="KW-0813">Transport</keyword>
<dbReference type="PROSITE" id="PS52016">
    <property type="entry name" value="TONB_DEPENDENT_REC_3"/>
    <property type="match status" value="1"/>
</dbReference>
<evidence type="ECO:0000313" key="15">
    <source>
        <dbReference type="EMBL" id="MET3732975.1"/>
    </source>
</evidence>
<keyword evidence="5 11" id="KW-0812">Transmembrane</keyword>
<comment type="similarity">
    <text evidence="11 12">Belongs to the TonB-dependent receptor family.</text>
</comment>
<dbReference type="Gene3D" id="2.170.130.10">
    <property type="entry name" value="TonB-dependent receptor, plug domain"/>
    <property type="match status" value="1"/>
</dbReference>
<evidence type="ECO:0000256" key="7">
    <source>
        <dbReference type="ARBA" id="ARBA00023065"/>
    </source>
</evidence>
<keyword evidence="9 11" id="KW-0472">Membrane</keyword>
<dbReference type="InterPro" id="IPR039426">
    <property type="entry name" value="TonB-dep_rcpt-like"/>
</dbReference>
<evidence type="ECO:0000256" key="6">
    <source>
        <dbReference type="ARBA" id="ARBA00023004"/>
    </source>
</evidence>
<evidence type="ECO:0000256" key="11">
    <source>
        <dbReference type="PROSITE-ProRule" id="PRU01360"/>
    </source>
</evidence>
<dbReference type="Gene3D" id="2.40.170.20">
    <property type="entry name" value="TonB-dependent receptor, beta-barrel domain"/>
    <property type="match status" value="1"/>
</dbReference>
<dbReference type="InterPro" id="IPR036942">
    <property type="entry name" value="Beta-barrel_TonB_sf"/>
</dbReference>
<keyword evidence="10 11" id="KW-0998">Cell outer membrane</keyword>
<name>A0ABV2LWP4_9FLAO</name>
<dbReference type="InterPro" id="IPR037066">
    <property type="entry name" value="Plug_dom_sf"/>
</dbReference>
<feature type="domain" description="TonB-dependent receptor plug" evidence="14">
    <location>
        <begin position="45"/>
        <end position="150"/>
    </location>
</feature>
<dbReference type="Proteomes" id="UP001549146">
    <property type="component" value="Unassembled WGS sequence"/>
</dbReference>
<dbReference type="PANTHER" id="PTHR32552">
    <property type="entry name" value="FERRICHROME IRON RECEPTOR-RELATED"/>
    <property type="match status" value="1"/>
</dbReference>
<keyword evidence="6" id="KW-0408">Iron</keyword>
<evidence type="ECO:0000313" key="16">
    <source>
        <dbReference type="Proteomes" id="UP001549146"/>
    </source>
</evidence>